<dbReference type="AlphaFoldDB" id="A0A8H6XAK4"/>
<dbReference type="Proteomes" id="UP000620124">
    <property type="component" value="Unassembled WGS sequence"/>
</dbReference>
<dbReference type="OrthoDB" id="2954074at2759"/>
<keyword evidence="2" id="KW-1185">Reference proteome</keyword>
<reference evidence="1" key="1">
    <citation type="submission" date="2020-05" db="EMBL/GenBank/DDBJ databases">
        <title>Mycena genomes resolve the evolution of fungal bioluminescence.</title>
        <authorList>
            <person name="Tsai I.J."/>
        </authorList>
    </citation>
    <scope>NUCLEOTIDE SEQUENCE</scope>
    <source>
        <strain evidence="1">CCC161011</strain>
    </source>
</reference>
<dbReference type="EMBL" id="JACAZI010000022">
    <property type="protein sequence ID" value="KAF7337021.1"/>
    <property type="molecule type" value="Genomic_DNA"/>
</dbReference>
<name>A0A8H6XAK4_9AGAR</name>
<evidence type="ECO:0008006" key="3">
    <source>
        <dbReference type="Google" id="ProtNLM"/>
    </source>
</evidence>
<organism evidence="1 2">
    <name type="scientific">Mycena venus</name>
    <dbReference type="NCBI Taxonomy" id="2733690"/>
    <lineage>
        <taxon>Eukaryota</taxon>
        <taxon>Fungi</taxon>
        <taxon>Dikarya</taxon>
        <taxon>Basidiomycota</taxon>
        <taxon>Agaricomycotina</taxon>
        <taxon>Agaricomycetes</taxon>
        <taxon>Agaricomycetidae</taxon>
        <taxon>Agaricales</taxon>
        <taxon>Marasmiineae</taxon>
        <taxon>Mycenaceae</taxon>
        <taxon>Mycena</taxon>
    </lineage>
</organism>
<evidence type="ECO:0000313" key="1">
    <source>
        <dbReference type="EMBL" id="KAF7337021.1"/>
    </source>
</evidence>
<protein>
    <recommendedName>
        <fullName evidence="3">F-box domain-containing protein</fullName>
    </recommendedName>
</protein>
<evidence type="ECO:0000313" key="2">
    <source>
        <dbReference type="Proteomes" id="UP000620124"/>
    </source>
</evidence>
<sequence length="440" mass="49295">MSQNQNPYSFESSVEHLLHTNIAPTMQQCAWIPDILAQPRRDLTALDEEIQRIKRSLDKLVGKREILAADIDAHLALLSPVRHVPDDVLREIFISCLPPTHNATMSSRESPLLCHVSSRWRNIALSTPRLWSSLHVVISGGSGFQSMSSLVEWWLARSGALLLSLSVDIVLSTPSHFFSEDIANVSTLLDLLFAVTDRWESIDFTTLMNYTIDRLSQPLSALAPARLELGSTNDTSLWGAQRTLLILQRCANLEVCTLTITTTDLQFIPDGIQADLPHLTSLNIVCYDYTTAEFLFQRMRVPHPSLPNIDHKNSDTPESRHHWHFSSRHVAADALIRQALSPSLEILRISFVKGLWVEDDVLGIYDEILNALSSTALPVLSDITIHSGAPLRFLDLTFTRNMEEDILPALAIFISDGPVVSMKYEPVKSGPTHRPWDPVH</sequence>
<gene>
    <name evidence="1" type="ORF">MVEN_02138700</name>
</gene>
<accession>A0A8H6XAK4</accession>
<comment type="caution">
    <text evidence="1">The sequence shown here is derived from an EMBL/GenBank/DDBJ whole genome shotgun (WGS) entry which is preliminary data.</text>
</comment>
<proteinExistence type="predicted"/>
<dbReference type="Gene3D" id="1.20.1280.50">
    <property type="match status" value="1"/>
</dbReference>